<evidence type="ECO:0000256" key="6">
    <source>
        <dbReference type="ARBA" id="ARBA00023163"/>
    </source>
</evidence>
<evidence type="ECO:0000256" key="9">
    <source>
        <dbReference type="ARBA" id="ARBA00040639"/>
    </source>
</evidence>
<dbReference type="PROSITE" id="PS50105">
    <property type="entry name" value="SAM_DOMAIN"/>
    <property type="match status" value="1"/>
</dbReference>
<dbReference type="Proteomes" id="UP000008227">
    <property type="component" value="Chromosome X"/>
</dbReference>
<evidence type="ECO:0000256" key="8">
    <source>
        <dbReference type="ARBA" id="ARBA00037060"/>
    </source>
</evidence>
<evidence type="ECO:0000313" key="12">
    <source>
        <dbReference type="Ensembl" id="ENSSSCP00000079558.1"/>
    </source>
</evidence>
<evidence type="ECO:0000259" key="11">
    <source>
        <dbReference type="PROSITE" id="PS50105"/>
    </source>
</evidence>
<accession>A0A8W4FJQ1</accession>
<keyword evidence="4" id="KW-0597">Phosphoprotein</keyword>
<comment type="subcellular location">
    <subcellularLocation>
        <location evidence="1">Nucleus</location>
    </subcellularLocation>
</comment>
<dbReference type="InterPro" id="IPR013761">
    <property type="entry name" value="SAM/pointed_sf"/>
</dbReference>
<evidence type="ECO:0000256" key="10">
    <source>
        <dbReference type="SAM" id="MobiDB-lite"/>
    </source>
</evidence>
<keyword evidence="3" id="KW-0678">Repressor</keyword>
<feature type="compositionally biased region" description="Basic and acidic residues" evidence="10">
    <location>
        <begin position="135"/>
        <end position="148"/>
    </location>
</feature>
<evidence type="ECO:0000256" key="1">
    <source>
        <dbReference type="ARBA" id="ARBA00004123"/>
    </source>
</evidence>
<dbReference type="GeneTree" id="ENSGT00940000164165"/>
<dbReference type="GO" id="GO:0005634">
    <property type="term" value="C:nucleus"/>
    <property type="evidence" value="ECO:0007669"/>
    <property type="project" value="UniProtKB-SubCell"/>
</dbReference>
<dbReference type="InterPro" id="IPR047531">
    <property type="entry name" value="SAM_Scm-like"/>
</dbReference>
<reference evidence="12" key="3">
    <citation type="submission" date="2025-09" db="UniProtKB">
        <authorList>
            <consortium name="Ensembl"/>
        </authorList>
    </citation>
    <scope>IDENTIFICATION</scope>
</reference>
<evidence type="ECO:0000256" key="4">
    <source>
        <dbReference type="ARBA" id="ARBA00022553"/>
    </source>
</evidence>
<dbReference type="CDD" id="cd09578">
    <property type="entry name" value="SAM_Scm"/>
    <property type="match status" value="1"/>
</dbReference>
<dbReference type="Ensembl" id="ENSSSCT00000094634.1">
    <property type="protein sequence ID" value="ENSSSCP00000079558.1"/>
    <property type="gene ID" value="ENSSSCG00000012152.6"/>
</dbReference>
<comment type="similarity">
    <text evidence="2">Belongs to the SCM family.</text>
</comment>
<dbReference type="SMART" id="SM00454">
    <property type="entry name" value="SAM"/>
    <property type="match status" value="1"/>
</dbReference>
<keyword evidence="5" id="KW-0805">Transcription regulation</keyword>
<name>A0A8W4FJQ1_PIG</name>
<organism evidence="12 13">
    <name type="scientific">Sus scrofa</name>
    <name type="common">Pig</name>
    <dbReference type="NCBI Taxonomy" id="9823"/>
    <lineage>
        <taxon>Eukaryota</taxon>
        <taxon>Metazoa</taxon>
        <taxon>Chordata</taxon>
        <taxon>Craniata</taxon>
        <taxon>Vertebrata</taxon>
        <taxon>Euteleostomi</taxon>
        <taxon>Mammalia</taxon>
        <taxon>Eutheria</taxon>
        <taxon>Laurasiatheria</taxon>
        <taxon>Artiodactyla</taxon>
        <taxon>Suina</taxon>
        <taxon>Suidae</taxon>
        <taxon>Sus</taxon>
    </lineage>
</organism>
<evidence type="ECO:0000256" key="7">
    <source>
        <dbReference type="ARBA" id="ARBA00023242"/>
    </source>
</evidence>
<comment type="function">
    <text evidence="8">Putative Polycomb group (PcG) protein. PcG proteins act by forming multiprotein complexes, which are required to maintain the transcriptionally repressive state of homeotic genes throughout development. May be involved in spermatogenesis during sexual maturation.</text>
</comment>
<feature type="domain" description="SAM" evidence="11">
    <location>
        <begin position="232"/>
        <end position="298"/>
    </location>
</feature>
<evidence type="ECO:0000256" key="3">
    <source>
        <dbReference type="ARBA" id="ARBA00022491"/>
    </source>
</evidence>
<dbReference type="Pfam" id="PF00536">
    <property type="entry name" value="SAM_1"/>
    <property type="match status" value="1"/>
</dbReference>
<dbReference type="PANTHER" id="PTHR47305:SF2">
    <property type="entry name" value="SAM DOMAIN-CONTAINING PROTEIN"/>
    <property type="match status" value="1"/>
</dbReference>
<feature type="region of interest" description="Disordered" evidence="10">
    <location>
        <begin position="104"/>
        <end position="184"/>
    </location>
</feature>
<gene>
    <name evidence="12" type="primary">SCML1</name>
</gene>
<proteinExistence type="inferred from homology"/>
<keyword evidence="7" id="KW-0539">Nucleus</keyword>
<evidence type="ECO:0000256" key="5">
    <source>
        <dbReference type="ARBA" id="ARBA00023015"/>
    </source>
</evidence>
<dbReference type="PANTHER" id="PTHR47305">
    <property type="entry name" value="BEN DOMAIN-CONTAINING PROTEIN 2"/>
    <property type="match status" value="1"/>
</dbReference>
<dbReference type="InterPro" id="IPR001660">
    <property type="entry name" value="SAM"/>
</dbReference>
<dbReference type="Gene3D" id="1.10.150.50">
    <property type="entry name" value="Transcription Factor, Ets-1"/>
    <property type="match status" value="1"/>
</dbReference>
<reference evidence="12" key="2">
    <citation type="submission" date="2025-08" db="UniProtKB">
        <authorList>
            <consortium name="Ensembl"/>
        </authorList>
    </citation>
    <scope>IDENTIFICATION</scope>
</reference>
<reference evidence="12" key="1">
    <citation type="journal article" date="2020" name="Gigascience">
        <title>An improved pig reference genome sequence to enable pig genetics and genomics research.</title>
        <authorList>
            <person name="Warr A."/>
            <person name="Affara N."/>
            <person name="Aken B."/>
            <person name="Beiki H."/>
            <person name="Bickhart D.M."/>
            <person name="Billis K."/>
            <person name="Chow W."/>
            <person name="Eory L."/>
            <person name="Finlayson H.A."/>
            <person name="Flicek P."/>
            <person name="Giron C.G."/>
            <person name="Griffin D.K."/>
            <person name="Hall R."/>
            <person name="Hannum G."/>
            <person name="Hourlier T."/>
            <person name="Howe K."/>
            <person name="Hume D.A."/>
            <person name="Izuogu O."/>
            <person name="Kim K."/>
            <person name="Koren S."/>
            <person name="Liu H."/>
            <person name="Manchanda N."/>
            <person name="Martin F.J."/>
            <person name="Nonneman D.J."/>
            <person name="O'Connor R.E."/>
            <person name="Phillippy A.M."/>
            <person name="Rohrer G.A."/>
            <person name="Rosen B.D."/>
            <person name="Rund L.A."/>
            <person name="Sargent C.A."/>
            <person name="Schook L.B."/>
            <person name="Schroeder S.G."/>
            <person name="Schwartz A.S."/>
            <person name="Skinner B.M."/>
            <person name="Talbot R."/>
            <person name="Tseng E."/>
            <person name="Tuggle C.K."/>
            <person name="Watson M."/>
            <person name="Smith T.P.L."/>
            <person name="Archibald A.L."/>
        </authorList>
    </citation>
    <scope>NUCLEOTIDE SEQUENCE [LARGE SCALE GENOMIC DNA]</scope>
    <source>
        <strain evidence="12">Duroc</strain>
    </source>
</reference>
<evidence type="ECO:0000256" key="2">
    <source>
        <dbReference type="ARBA" id="ARBA00008469"/>
    </source>
</evidence>
<keyword evidence="6" id="KW-0804">Transcription</keyword>
<keyword evidence="13" id="KW-1185">Reference proteome</keyword>
<sequence>KMSSGSSEVDVQESVVSDTAYNEEQQKTVLDVLTHCQAIQDAIQNLDKKFDVIHGKVSKIHRLRMKSLWQNRKLLGYAYKTYLLSRKSKVHRVRRRESPAVFSYPESYSPTTPVARRENDSESYPMGTPCPSEGSPEREQESFFHDQEPGYSQSPPLPSFYPTDSYQSYYTPDDPMQDSSSMPCYGSPGARSSCSFFSATQANAAVPGTPSSPVGNDTDVLKQTYSSEPSTWSVDEVIVFLQSIDPQLSDSLADLFRQHDIDGKALLLLKSDMMIKYMGLKLGTAVKLCHYIERLKGKYFNN</sequence>
<evidence type="ECO:0000313" key="13">
    <source>
        <dbReference type="Proteomes" id="UP000008227"/>
    </source>
</evidence>
<protein>
    <recommendedName>
        <fullName evidence="9">Sex comb on midleg-like protein 1</fullName>
    </recommendedName>
</protein>
<dbReference type="SUPFAM" id="SSF47769">
    <property type="entry name" value="SAM/Pointed domain"/>
    <property type="match status" value="1"/>
</dbReference>
<dbReference type="AlphaFoldDB" id="A0A8W4FJQ1"/>